<protein>
    <recommendedName>
        <fullName evidence="4">CBM-cenC domain-containing protein</fullName>
    </recommendedName>
</protein>
<organism evidence="2 3">
    <name type="scientific">Pedobacter yonginense</name>
    <dbReference type="NCBI Taxonomy" id="651869"/>
    <lineage>
        <taxon>Bacteria</taxon>
        <taxon>Pseudomonadati</taxon>
        <taxon>Bacteroidota</taxon>
        <taxon>Sphingobacteriia</taxon>
        <taxon>Sphingobacteriales</taxon>
        <taxon>Sphingobacteriaceae</taxon>
        <taxon>Pedobacter</taxon>
    </lineage>
</organism>
<accession>A0A317EK36</accession>
<feature type="signal peptide" evidence="1">
    <location>
        <begin position="1"/>
        <end position="21"/>
    </location>
</feature>
<evidence type="ECO:0000313" key="2">
    <source>
        <dbReference type="EMBL" id="PWS26223.1"/>
    </source>
</evidence>
<reference evidence="2 3" key="1">
    <citation type="submission" date="2018-05" db="EMBL/GenBank/DDBJ databases">
        <title>Pedobacter paludis sp. nov., isolated from wetland soil.</title>
        <authorList>
            <person name="Zhang Y."/>
            <person name="Wang G."/>
        </authorList>
    </citation>
    <scope>NUCLEOTIDE SEQUENCE [LARGE SCALE GENOMIC DNA]</scope>
    <source>
        <strain evidence="2 3">KCTC22721</strain>
    </source>
</reference>
<name>A0A317EK36_9SPHI</name>
<dbReference type="AlphaFoldDB" id="A0A317EK36"/>
<evidence type="ECO:0000256" key="1">
    <source>
        <dbReference type="SAM" id="SignalP"/>
    </source>
</evidence>
<keyword evidence="3" id="KW-1185">Reference proteome</keyword>
<dbReference type="OrthoDB" id="673539at2"/>
<dbReference type="RefSeq" id="WP_109926789.1">
    <property type="nucleotide sequence ID" value="NZ_QGNZ01000004.1"/>
</dbReference>
<keyword evidence="1" id="KW-0732">Signal</keyword>
<gene>
    <name evidence="2" type="ORF">DHW03_15630</name>
</gene>
<feature type="chain" id="PRO_5016314523" description="CBM-cenC domain-containing protein" evidence="1">
    <location>
        <begin position="22"/>
        <end position="186"/>
    </location>
</feature>
<sequence length="186" mass="20311">MKKYIYSSLMILLFSINQASAQKNLISNGGFEDGLNSWGAGNAKVTTVIQKSGEASLALVSYVKGKWEGIDQKVKLPKNSKAILVSGFYKMDEVEQGANAWNTAVIILEFTKGDAKLGDGIPIVEKTGTEDWINFKKNLRVPDEATGFRIMIALSESSGTFFVDDLTAKVISLDDFEKETAVSKTN</sequence>
<dbReference type="SUPFAM" id="SSF49785">
    <property type="entry name" value="Galactose-binding domain-like"/>
    <property type="match status" value="1"/>
</dbReference>
<evidence type="ECO:0000313" key="3">
    <source>
        <dbReference type="Proteomes" id="UP000245379"/>
    </source>
</evidence>
<dbReference type="InterPro" id="IPR008979">
    <property type="entry name" value="Galactose-bd-like_sf"/>
</dbReference>
<dbReference type="Proteomes" id="UP000245379">
    <property type="component" value="Unassembled WGS sequence"/>
</dbReference>
<dbReference type="Gene3D" id="2.60.120.260">
    <property type="entry name" value="Galactose-binding domain-like"/>
    <property type="match status" value="1"/>
</dbReference>
<comment type="caution">
    <text evidence="2">The sequence shown here is derived from an EMBL/GenBank/DDBJ whole genome shotgun (WGS) entry which is preliminary data.</text>
</comment>
<evidence type="ECO:0008006" key="4">
    <source>
        <dbReference type="Google" id="ProtNLM"/>
    </source>
</evidence>
<proteinExistence type="predicted"/>
<dbReference type="EMBL" id="QGNZ01000004">
    <property type="protein sequence ID" value="PWS26223.1"/>
    <property type="molecule type" value="Genomic_DNA"/>
</dbReference>